<accession>A0AAD5KTJ8</accession>
<gene>
    <name evidence="1" type="ORF">GHT06_001537</name>
</gene>
<dbReference type="AlphaFoldDB" id="A0AAD5KTJ8"/>
<keyword evidence="2" id="KW-1185">Reference proteome</keyword>
<name>A0AAD5KTJ8_9CRUS</name>
<evidence type="ECO:0000313" key="2">
    <source>
        <dbReference type="Proteomes" id="UP000820818"/>
    </source>
</evidence>
<evidence type="ECO:0000313" key="1">
    <source>
        <dbReference type="EMBL" id="KAI9550075.1"/>
    </source>
</evidence>
<proteinExistence type="predicted"/>
<sequence length="68" mass="7538">MVDVVVCYDQPGSMENAYQRKIEKYSSLGRILPWLSGLLDHGTPGTRISARYLVSTVGPGVHFDSRPD</sequence>
<reference evidence="1" key="1">
    <citation type="submission" date="2022-05" db="EMBL/GenBank/DDBJ databases">
        <title>A multi-omics perspective on studying reproductive biology in Daphnia sinensis.</title>
        <authorList>
            <person name="Jia J."/>
        </authorList>
    </citation>
    <scope>NUCLEOTIDE SEQUENCE</scope>
    <source>
        <strain evidence="1">WSL</strain>
    </source>
</reference>
<comment type="caution">
    <text evidence="1">The sequence shown here is derived from an EMBL/GenBank/DDBJ whole genome shotgun (WGS) entry which is preliminary data.</text>
</comment>
<dbReference type="EMBL" id="WJBH02000188">
    <property type="protein sequence ID" value="KAI9550075.1"/>
    <property type="molecule type" value="Genomic_DNA"/>
</dbReference>
<protein>
    <submittedName>
        <fullName evidence="1">Uncharacterized protein</fullName>
    </submittedName>
</protein>
<dbReference type="Proteomes" id="UP000820818">
    <property type="component" value="Unassembled WGS sequence"/>
</dbReference>
<organism evidence="1 2">
    <name type="scientific">Daphnia sinensis</name>
    <dbReference type="NCBI Taxonomy" id="1820382"/>
    <lineage>
        <taxon>Eukaryota</taxon>
        <taxon>Metazoa</taxon>
        <taxon>Ecdysozoa</taxon>
        <taxon>Arthropoda</taxon>
        <taxon>Crustacea</taxon>
        <taxon>Branchiopoda</taxon>
        <taxon>Diplostraca</taxon>
        <taxon>Cladocera</taxon>
        <taxon>Anomopoda</taxon>
        <taxon>Daphniidae</taxon>
        <taxon>Daphnia</taxon>
        <taxon>Daphnia similis group</taxon>
    </lineage>
</organism>